<dbReference type="PANTHER" id="PTHR33445:SF1">
    <property type="entry name" value="ATP SYNTHASE SUBUNIT B"/>
    <property type="match status" value="1"/>
</dbReference>
<dbReference type="InterPro" id="IPR050059">
    <property type="entry name" value="ATP_synthase_B_chain"/>
</dbReference>
<dbReference type="AlphaFoldDB" id="A0A1G9D0V6"/>
<dbReference type="EMBL" id="FNGA01000001">
    <property type="protein sequence ID" value="SDK57473.1"/>
    <property type="molecule type" value="Genomic_DNA"/>
</dbReference>
<dbReference type="GO" id="GO:0012505">
    <property type="term" value="C:endomembrane system"/>
    <property type="evidence" value="ECO:0007669"/>
    <property type="project" value="UniProtKB-SubCell"/>
</dbReference>
<keyword evidence="5 13" id="KW-0375">Hydrogen ion transport</keyword>
<dbReference type="HAMAP" id="MF_01398">
    <property type="entry name" value="ATP_synth_b_bprime"/>
    <property type="match status" value="1"/>
</dbReference>
<evidence type="ECO:0000256" key="3">
    <source>
        <dbReference type="ARBA" id="ARBA00022547"/>
    </source>
</evidence>
<keyword evidence="13" id="KW-1003">Cell membrane</keyword>
<evidence type="ECO:0000313" key="17">
    <source>
        <dbReference type="EMBL" id="SDK57473.1"/>
    </source>
</evidence>
<dbReference type="STRING" id="246191.SAMN05660337_0863"/>
<evidence type="ECO:0000256" key="4">
    <source>
        <dbReference type="ARBA" id="ARBA00022692"/>
    </source>
</evidence>
<dbReference type="GO" id="GO:0046933">
    <property type="term" value="F:proton-transporting ATP synthase activity, rotational mechanism"/>
    <property type="evidence" value="ECO:0007669"/>
    <property type="project" value="UniProtKB-UniRule"/>
</dbReference>
<sequence length="185" mass="20276">MIMAIATLTALLVAGAACASGGAGEHEIPWMNFTWRVINLILVLGILYKFAGEKIAGLFKGRQAGIRQELNDLQARKEAAEKKLLDVEKSIANLEQEKDAILAEARDQGESMKAAIIQKAEQSAEQLKAQAKVSAEQEFVIALDEMRAEMADKVIEAAEKIVKSKLTKAQHENLVDEYLTKVVLN</sequence>
<dbReference type="Proteomes" id="UP000199053">
    <property type="component" value="Unassembled WGS sequence"/>
</dbReference>
<evidence type="ECO:0000256" key="10">
    <source>
        <dbReference type="ARBA" id="ARBA00025198"/>
    </source>
</evidence>
<feature type="transmembrane region" description="Helical" evidence="13">
    <location>
        <begin position="35"/>
        <end position="52"/>
    </location>
</feature>
<evidence type="ECO:0000256" key="12">
    <source>
        <dbReference type="ARBA" id="ARBA00037847"/>
    </source>
</evidence>
<dbReference type="GO" id="GO:0046961">
    <property type="term" value="F:proton-transporting ATPase activity, rotational mechanism"/>
    <property type="evidence" value="ECO:0007669"/>
    <property type="project" value="TreeGrafter"/>
</dbReference>
<keyword evidence="18" id="KW-1185">Reference proteome</keyword>
<protein>
    <recommendedName>
        <fullName evidence="13">ATP synthase subunit b</fullName>
    </recommendedName>
    <alternativeName>
        <fullName evidence="13">ATP synthase F(0) sector subunit b</fullName>
    </alternativeName>
    <alternativeName>
        <fullName evidence="13">ATPase subunit I</fullName>
    </alternativeName>
    <alternativeName>
        <fullName evidence="13">F-type ATPase subunit b</fullName>
        <shortName evidence="13">F-ATPase subunit b</shortName>
    </alternativeName>
</protein>
<evidence type="ECO:0000256" key="2">
    <source>
        <dbReference type="ARBA" id="ARBA00022448"/>
    </source>
</evidence>
<reference evidence="18" key="1">
    <citation type="submission" date="2016-10" db="EMBL/GenBank/DDBJ databases">
        <authorList>
            <person name="Varghese N."/>
            <person name="Submissions S."/>
        </authorList>
    </citation>
    <scope>NUCLEOTIDE SEQUENCE [LARGE SCALE GENOMIC DNA]</scope>
    <source>
        <strain evidence="18">DSM 16995</strain>
    </source>
</reference>
<keyword evidence="6 13" id="KW-1133">Transmembrane helix</keyword>
<evidence type="ECO:0000256" key="15">
    <source>
        <dbReference type="SAM" id="Coils"/>
    </source>
</evidence>
<dbReference type="GO" id="GO:0005886">
    <property type="term" value="C:plasma membrane"/>
    <property type="evidence" value="ECO:0007669"/>
    <property type="project" value="UniProtKB-SubCell"/>
</dbReference>
<keyword evidence="2 13" id="KW-0813">Transport</keyword>
<proteinExistence type="inferred from homology"/>
<evidence type="ECO:0000256" key="11">
    <source>
        <dbReference type="ARBA" id="ARBA00025614"/>
    </source>
</evidence>
<accession>A0A1G9D0V6</accession>
<dbReference type="CDD" id="cd06503">
    <property type="entry name" value="ATP-synt_Fo_b"/>
    <property type="match status" value="1"/>
</dbReference>
<gene>
    <name evidence="13" type="primary">atpF</name>
    <name evidence="17" type="ORF">SAMN05660337_0863</name>
</gene>
<feature type="coiled-coil region" evidence="15">
    <location>
        <begin position="63"/>
        <end position="137"/>
    </location>
</feature>
<comment type="subcellular location">
    <subcellularLocation>
        <location evidence="13">Cell membrane</location>
        <topology evidence="13">Single-pass membrane protein</topology>
    </subcellularLocation>
    <subcellularLocation>
        <location evidence="12">Endomembrane system</location>
        <topology evidence="12">Single-pass membrane protein</topology>
    </subcellularLocation>
</comment>
<evidence type="ECO:0000313" key="18">
    <source>
        <dbReference type="Proteomes" id="UP000199053"/>
    </source>
</evidence>
<comment type="function">
    <text evidence="10 13">F(1)F(0) ATP synthase produces ATP from ADP in the presence of a proton or sodium gradient. F-type ATPases consist of two structural domains, F(1) containing the extramembraneous catalytic core and F(0) containing the membrane proton channel, linked together by a central stalk and a peripheral stalk. During catalysis, ATP synthesis in the catalytic domain of F(1) is coupled via a rotary mechanism of the central stalk subunits to proton translocation.</text>
</comment>
<comment type="function">
    <text evidence="11">Component of the F(0) channel, it forms part of the peripheral stalk, linking F(1) to F(0). The b'-subunit is a diverged and duplicated form of b found in plants and photosynthetic bacteria.</text>
</comment>
<evidence type="ECO:0000256" key="8">
    <source>
        <dbReference type="ARBA" id="ARBA00023136"/>
    </source>
</evidence>
<dbReference type="PANTHER" id="PTHR33445">
    <property type="entry name" value="ATP SYNTHASE SUBUNIT B', CHLOROPLASTIC"/>
    <property type="match status" value="1"/>
</dbReference>
<evidence type="ECO:0000256" key="9">
    <source>
        <dbReference type="ARBA" id="ARBA00023310"/>
    </source>
</evidence>
<dbReference type="InterPro" id="IPR002146">
    <property type="entry name" value="ATP_synth_b/b'su_bac/chlpt"/>
</dbReference>
<keyword evidence="16" id="KW-0732">Signal</keyword>
<keyword evidence="7 13" id="KW-0406">Ion transport</keyword>
<comment type="similarity">
    <text evidence="1 13 14">Belongs to the ATPase B chain family.</text>
</comment>
<keyword evidence="4 13" id="KW-0812">Transmembrane</keyword>
<dbReference type="GO" id="GO:0045259">
    <property type="term" value="C:proton-transporting ATP synthase complex"/>
    <property type="evidence" value="ECO:0007669"/>
    <property type="project" value="UniProtKB-KW"/>
</dbReference>
<feature type="chain" id="PRO_5011580695" description="ATP synthase subunit b" evidence="16">
    <location>
        <begin position="20"/>
        <end position="185"/>
    </location>
</feature>
<evidence type="ECO:0000256" key="1">
    <source>
        <dbReference type="ARBA" id="ARBA00005513"/>
    </source>
</evidence>
<dbReference type="Pfam" id="PF00430">
    <property type="entry name" value="ATP-synt_B"/>
    <property type="match status" value="1"/>
</dbReference>
<evidence type="ECO:0000256" key="6">
    <source>
        <dbReference type="ARBA" id="ARBA00022989"/>
    </source>
</evidence>
<evidence type="ECO:0000256" key="13">
    <source>
        <dbReference type="HAMAP-Rule" id="MF_01398"/>
    </source>
</evidence>
<keyword evidence="8 13" id="KW-0472">Membrane</keyword>
<evidence type="ECO:0000256" key="16">
    <source>
        <dbReference type="SAM" id="SignalP"/>
    </source>
</evidence>
<keyword evidence="9 13" id="KW-0066">ATP synthesis</keyword>
<feature type="signal peptide" evidence="16">
    <location>
        <begin position="1"/>
        <end position="19"/>
    </location>
</feature>
<evidence type="ECO:0000256" key="7">
    <source>
        <dbReference type="ARBA" id="ARBA00023065"/>
    </source>
</evidence>
<organism evidence="17 18">
    <name type="scientific">Maridesulfovibrio ferrireducens</name>
    <dbReference type="NCBI Taxonomy" id="246191"/>
    <lineage>
        <taxon>Bacteria</taxon>
        <taxon>Pseudomonadati</taxon>
        <taxon>Thermodesulfobacteriota</taxon>
        <taxon>Desulfovibrionia</taxon>
        <taxon>Desulfovibrionales</taxon>
        <taxon>Desulfovibrionaceae</taxon>
        <taxon>Maridesulfovibrio</taxon>
    </lineage>
</organism>
<evidence type="ECO:0000256" key="14">
    <source>
        <dbReference type="RuleBase" id="RU003848"/>
    </source>
</evidence>
<dbReference type="OrthoDB" id="5471016at2"/>
<comment type="subunit">
    <text evidence="13">F-type ATPases have 2 components, F(1) - the catalytic core - and F(0) - the membrane proton channel. F(1) has five subunits: alpha(3), beta(3), gamma(1), delta(1), epsilon(1). F(0) has three main subunits: a(1), b(2) and c(10-14). The alpha and beta chains form an alternating ring which encloses part of the gamma chain. F(1) is attached to F(0) by a central stalk formed by the gamma and epsilon chains, while a peripheral stalk is formed by the delta and b chains.</text>
</comment>
<keyword evidence="15" id="KW-0175">Coiled coil</keyword>
<evidence type="ECO:0000256" key="5">
    <source>
        <dbReference type="ARBA" id="ARBA00022781"/>
    </source>
</evidence>
<name>A0A1G9D0V6_9BACT</name>
<keyword evidence="3 13" id="KW-0138">CF(0)</keyword>
<dbReference type="RefSeq" id="WP_092158543.1">
    <property type="nucleotide sequence ID" value="NZ_JAEINN010000009.1"/>
</dbReference>